<dbReference type="Gene3D" id="3.40.50.1000">
    <property type="entry name" value="HAD superfamily/HAD-like"/>
    <property type="match status" value="1"/>
</dbReference>
<accession>A0A7D4BDW3</accession>
<dbReference type="GO" id="GO:0016791">
    <property type="term" value="F:phosphatase activity"/>
    <property type="evidence" value="ECO:0007669"/>
    <property type="project" value="TreeGrafter"/>
</dbReference>
<proteinExistence type="predicted"/>
<keyword evidence="2" id="KW-1185">Reference proteome</keyword>
<gene>
    <name evidence="1" type="ORF">FHG85_07790</name>
</gene>
<dbReference type="GO" id="GO:0005829">
    <property type="term" value="C:cytosol"/>
    <property type="evidence" value="ECO:0007669"/>
    <property type="project" value="TreeGrafter"/>
</dbReference>
<dbReference type="GO" id="GO:0000287">
    <property type="term" value="F:magnesium ion binding"/>
    <property type="evidence" value="ECO:0007669"/>
    <property type="project" value="TreeGrafter"/>
</dbReference>
<dbReference type="PANTHER" id="PTHR10000:SF8">
    <property type="entry name" value="HAD SUPERFAMILY HYDROLASE-LIKE, TYPE 3"/>
    <property type="match status" value="1"/>
</dbReference>
<dbReference type="PANTHER" id="PTHR10000">
    <property type="entry name" value="PHOSPHOSERINE PHOSPHATASE"/>
    <property type="match status" value="1"/>
</dbReference>
<evidence type="ECO:0000313" key="2">
    <source>
        <dbReference type="Proteomes" id="UP000500961"/>
    </source>
</evidence>
<sequence>MIKLVATDLDGTLLRSDLSFNKRDIMMLEELGRKGVVRVIATGRSPYSASTVLDDNFPIDFLVFSSGAGVMRWSDKSIIHTNELSEKDVNQVVRVLLELNVDFMIHEPIPLNHCFHFHKTGNPNADFDNRISLYKAFSQPFAVGLPYPGPASQILSVLPNNIALFNRIAKQLGPNVQVIRATSPLDGESIWMEIFPMGVSKSNGLAWLCENECGILQTEVLAIGNDYNDLDMLKWAGMAFVVDNAPDELKSNFSTAPTNNNAGFSFAVNESSKP</sequence>
<dbReference type="EMBL" id="CP041345">
    <property type="protein sequence ID" value="QKG80163.1"/>
    <property type="molecule type" value="Genomic_DNA"/>
</dbReference>
<dbReference type="Pfam" id="PF08282">
    <property type="entry name" value="Hydrolase_3"/>
    <property type="match status" value="1"/>
</dbReference>
<dbReference type="Gene3D" id="3.30.1240.10">
    <property type="match status" value="1"/>
</dbReference>
<dbReference type="AlphaFoldDB" id="A0A7D4BDW3"/>
<reference evidence="1 2" key="1">
    <citation type="submission" date="2019-07" db="EMBL/GenBank/DDBJ databases">
        <title>Thalassofilum flectens gen. nov., sp. nov., a novel moderate thermophilic anaerobe from a shallow sea hot spring in Kunashir Island (Russia), representing a new family in the order Bacteroidales, and proposal of Thalassofilacea fam. nov.</title>
        <authorList>
            <person name="Kochetkova T.V."/>
            <person name="Podosokorskaya O.A."/>
            <person name="Novikov A."/>
            <person name="Elcheninov A.G."/>
            <person name="Toshchakov S.V."/>
            <person name="Kublanov I.V."/>
        </authorList>
    </citation>
    <scope>NUCLEOTIDE SEQUENCE [LARGE SCALE GENOMIC DNA]</scope>
    <source>
        <strain evidence="1 2">38-H</strain>
    </source>
</reference>
<organism evidence="1 2">
    <name type="scientific">Tenuifilum thalassicum</name>
    <dbReference type="NCBI Taxonomy" id="2590900"/>
    <lineage>
        <taxon>Bacteria</taxon>
        <taxon>Pseudomonadati</taxon>
        <taxon>Bacteroidota</taxon>
        <taxon>Bacteroidia</taxon>
        <taxon>Bacteroidales</taxon>
        <taxon>Tenuifilaceae</taxon>
        <taxon>Tenuifilum</taxon>
    </lineage>
</organism>
<name>A0A7D4BDW3_9BACT</name>
<protein>
    <submittedName>
        <fullName evidence="1">HAD family phosphatase</fullName>
    </submittedName>
</protein>
<dbReference type="SUPFAM" id="SSF56784">
    <property type="entry name" value="HAD-like"/>
    <property type="match status" value="1"/>
</dbReference>
<dbReference type="InterPro" id="IPR023214">
    <property type="entry name" value="HAD_sf"/>
</dbReference>
<dbReference type="InterPro" id="IPR036412">
    <property type="entry name" value="HAD-like_sf"/>
</dbReference>
<evidence type="ECO:0000313" key="1">
    <source>
        <dbReference type="EMBL" id="QKG80163.1"/>
    </source>
</evidence>
<dbReference type="RefSeq" id="WP_173074640.1">
    <property type="nucleotide sequence ID" value="NZ_CP041345.1"/>
</dbReference>
<dbReference type="KEGG" id="ttz:FHG85_07790"/>
<dbReference type="Proteomes" id="UP000500961">
    <property type="component" value="Chromosome"/>
</dbReference>